<keyword evidence="3" id="KW-1185">Reference proteome</keyword>
<dbReference type="OrthoDB" id="9815855at2"/>
<protein>
    <submittedName>
        <fullName evidence="2">ABC transporter permease</fullName>
    </submittedName>
</protein>
<dbReference type="PANTHER" id="PTHR43471">
    <property type="entry name" value="ABC TRANSPORTER PERMEASE"/>
    <property type="match status" value="1"/>
</dbReference>
<sequence length="284" mass="31618">MKSLWINPVLNKEIKLRFRSFKSFLGVFFYLFALGGIAIGFILINTVFSYSSTAIFRPEQSRTMFMVLSFVQMALVLFMTPGLTSGVISGERERQTLNILLTTPQTSTSIILSKLFSSIAYLLLMMVASLPLYSIVFLFGGVSPSLLFQIFGLYFVTMLTIGSIGVFFSTVIRKTIVATIITYGITLFFTVGTAFLTIISMQFSAFQNVNQTSVFPYITSVFNPFIILLNSFEEGLSNEINNASGIAFPLTAAFIIAFLLISFVCLFISIKKLRPNMKEKKGEA</sequence>
<dbReference type="EMBL" id="NPMS01000001">
    <property type="protein sequence ID" value="OZU90186.1"/>
    <property type="molecule type" value="Genomic_DNA"/>
</dbReference>
<keyword evidence="1" id="KW-0812">Transmembrane</keyword>
<feature type="transmembrane region" description="Helical" evidence="1">
    <location>
        <begin position="21"/>
        <end position="44"/>
    </location>
</feature>
<organism evidence="2 3">
    <name type="scientific">Virgibacillus indicus</name>
    <dbReference type="NCBI Taxonomy" id="2024554"/>
    <lineage>
        <taxon>Bacteria</taxon>
        <taxon>Bacillati</taxon>
        <taxon>Bacillota</taxon>
        <taxon>Bacilli</taxon>
        <taxon>Bacillales</taxon>
        <taxon>Bacillaceae</taxon>
        <taxon>Virgibacillus</taxon>
    </lineage>
</organism>
<dbReference type="RefSeq" id="WP_094883783.1">
    <property type="nucleotide sequence ID" value="NZ_NPMS01000001.1"/>
</dbReference>
<feature type="transmembrane region" description="Helical" evidence="1">
    <location>
        <begin position="246"/>
        <end position="270"/>
    </location>
</feature>
<feature type="transmembrane region" description="Helical" evidence="1">
    <location>
        <begin position="64"/>
        <end position="88"/>
    </location>
</feature>
<name>A0A265NFX5_9BACI</name>
<gene>
    <name evidence="2" type="ORF">CIL03_03320</name>
</gene>
<dbReference type="PANTHER" id="PTHR43471:SF12">
    <property type="entry name" value="HYPOTHETICAL MEMBRANE PROTEIN, CONSERVED"/>
    <property type="match status" value="1"/>
</dbReference>
<dbReference type="Proteomes" id="UP000216498">
    <property type="component" value="Unassembled WGS sequence"/>
</dbReference>
<accession>A0A265NFX5</accession>
<dbReference type="Pfam" id="PF12679">
    <property type="entry name" value="ABC2_membrane_2"/>
    <property type="match status" value="1"/>
</dbReference>
<dbReference type="GO" id="GO:0005886">
    <property type="term" value="C:plasma membrane"/>
    <property type="evidence" value="ECO:0007669"/>
    <property type="project" value="UniProtKB-SubCell"/>
</dbReference>
<feature type="transmembrane region" description="Helical" evidence="1">
    <location>
        <begin position="119"/>
        <end position="140"/>
    </location>
</feature>
<feature type="transmembrane region" description="Helical" evidence="1">
    <location>
        <begin position="180"/>
        <end position="203"/>
    </location>
</feature>
<keyword evidence="1" id="KW-1133">Transmembrane helix</keyword>
<evidence type="ECO:0000313" key="3">
    <source>
        <dbReference type="Proteomes" id="UP000216498"/>
    </source>
</evidence>
<dbReference type="GO" id="GO:0140359">
    <property type="term" value="F:ABC-type transporter activity"/>
    <property type="evidence" value="ECO:0007669"/>
    <property type="project" value="InterPro"/>
</dbReference>
<evidence type="ECO:0000313" key="2">
    <source>
        <dbReference type="EMBL" id="OZU90186.1"/>
    </source>
</evidence>
<dbReference type="AlphaFoldDB" id="A0A265NFX5"/>
<proteinExistence type="predicted"/>
<reference evidence="2 3" key="1">
    <citation type="submission" date="2017-08" db="EMBL/GenBank/DDBJ databases">
        <title>Virgibacillus indicus sp. nov. and Virgibacillus profoundi sp. nov, two moderately halophilic bacteria isolated from marine sediment by using the Microfluidic Streak Plate.</title>
        <authorList>
            <person name="Xu B."/>
            <person name="Hu B."/>
            <person name="Wang J."/>
            <person name="Zhu Y."/>
            <person name="Huang L."/>
            <person name="Du W."/>
            <person name="Huang Y."/>
        </authorList>
    </citation>
    <scope>NUCLEOTIDE SEQUENCE [LARGE SCALE GENOMIC DNA]</scope>
    <source>
        <strain evidence="2 3">IO3-P2-C2</strain>
    </source>
</reference>
<feature type="transmembrane region" description="Helical" evidence="1">
    <location>
        <begin position="146"/>
        <end position="168"/>
    </location>
</feature>
<keyword evidence="1" id="KW-0472">Membrane</keyword>
<evidence type="ECO:0000256" key="1">
    <source>
        <dbReference type="SAM" id="Phobius"/>
    </source>
</evidence>
<comment type="caution">
    <text evidence="2">The sequence shown here is derived from an EMBL/GenBank/DDBJ whole genome shotgun (WGS) entry which is preliminary data.</text>
</comment>